<proteinExistence type="predicted"/>
<organism evidence="1 2">
    <name type="scientific">Clunio marinus</name>
    <dbReference type="NCBI Taxonomy" id="568069"/>
    <lineage>
        <taxon>Eukaryota</taxon>
        <taxon>Metazoa</taxon>
        <taxon>Ecdysozoa</taxon>
        <taxon>Arthropoda</taxon>
        <taxon>Hexapoda</taxon>
        <taxon>Insecta</taxon>
        <taxon>Pterygota</taxon>
        <taxon>Neoptera</taxon>
        <taxon>Endopterygota</taxon>
        <taxon>Diptera</taxon>
        <taxon>Nematocera</taxon>
        <taxon>Chironomoidea</taxon>
        <taxon>Chironomidae</taxon>
        <taxon>Clunio</taxon>
    </lineage>
</organism>
<dbReference type="Proteomes" id="UP000183832">
    <property type="component" value="Unassembled WGS sequence"/>
</dbReference>
<evidence type="ECO:0000313" key="1">
    <source>
        <dbReference type="EMBL" id="CRL06092.1"/>
    </source>
</evidence>
<accession>A0A1J1J2T1</accession>
<evidence type="ECO:0000313" key="2">
    <source>
        <dbReference type="Proteomes" id="UP000183832"/>
    </source>
</evidence>
<name>A0A1J1J2T1_9DIPT</name>
<dbReference type="AlphaFoldDB" id="A0A1J1J2T1"/>
<sequence>MILLISLPGVGFRICGKFKEIPSPTISLFTLAQEIKVRLQYGEKYSLTLSQKVLNSNNYFLKTSTLLDD</sequence>
<gene>
    <name evidence="1" type="ORF">CLUMA_CG019251</name>
</gene>
<reference evidence="1 2" key="1">
    <citation type="submission" date="2015-04" db="EMBL/GenBank/DDBJ databases">
        <authorList>
            <person name="Syromyatnikov M.Y."/>
            <person name="Popov V.N."/>
        </authorList>
    </citation>
    <scope>NUCLEOTIDE SEQUENCE [LARGE SCALE GENOMIC DNA]</scope>
</reference>
<dbReference type="EMBL" id="CVRI01000066">
    <property type="protein sequence ID" value="CRL06092.1"/>
    <property type="molecule type" value="Genomic_DNA"/>
</dbReference>
<protein>
    <submittedName>
        <fullName evidence="1">CLUMA_CG019251, isoform A</fullName>
    </submittedName>
</protein>
<keyword evidence="2" id="KW-1185">Reference proteome</keyword>